<dbReference type="EMBL" id="SUMG01000029">
    <property type="protein sequence ID" value="NBG89535.1"/>
    <property type="molecule type" value="Genomic_DNA"/>
</dbReference>
<dbReference type="AlphaFoldDB" id="A0AA44BG66"/>
<evidence type="ECO:0000313" key="3">
    <source>
        <dbReference type="Proteomes" id="UP000449710"/>
    </source>
</evidence>
<proteinExistence type="predicted"/>
<reference evidence="2 3" key="1">
    <citation type="submission" date="2019-04" db="EMBL/GenBank/DDBJ databases">
        <title>Isachenkonia alkalipeptolytica gen. nov. sp. nov. a new anaerobic, alkiliphilic organothrophic bacterium capable to reduce synthesized ferrihydrite isolated from a soda lake.</title>
        <authorList>
            <person name="Toshchakov S.V."/>
            <person name="Zavarzina D.G."/>
            <person name="Zhilina T.N."/>
            <person name="Kostrikina N.A."/>
            <person name="Kublanov I.V."/>
        </authorList>
    </citation>
    <scope>NUCLEOTIDE SEQUENCE [LARGE SCALE GENOMIC DNA]</scope>
    <source>
        <strain evidence="2 3">Z-1701</strain>
    </source>
</reference>
<sequence>MRLNSIINKSYSGNSGIKVWITFIIFMLFILFILPSEASRSAHYFGDTTAPDTSFIYSGEDLYHIARNFGPEGRAYYIRSRFTFDIIWPLAYGLFLWSAIAFFLQKLKDPRARYLVLLPILGVALDFFENSGASLVMFMYPEKIPSLLYIVPLFTMAKWLSIGASFLVLILLIINHGIGFFKSG</sequence>
<dbReference type="RefSeq" id="WP_160723291.1">
    <property type="nucleotide sequence ID" value="NZ_SUMG01000029.1"/>
</dbReference>
<feature type="transmembrane region" description="Helical" evidence="1">
    <location>
        <begin position="116"/>
        <end position="139"/>
    </location>
</feature>
<keyword evidence="1" id="KW-0472">Membrane</keyword>
<evidence type="ECO:0000256" key="1">
    <source>
        <dbReference type="SAM" id="Phobius"/>
    </source>
</evidence>
<keyword evidence="3" id="KW-1185">Reference proteome</keyword>
<keyword evidence="1" id="KW-0812">Transmembrane</keyword>
<feature type="transmembrane region" description="Helical" evidence="1">
    <location>
        <begin position="159"/>
        <end position="181"/>
    </location>
</feature>
<protein>
    <submittedName>
        <fullName evidence="2">Uncharacterized protein</fullName>
    </submittedName>
</protein>
<dbReference type="Proteomes" id="UP000449710">
    <property type="component" value="Unassembled WGS sequence"/>
</dbReference>
<name>A0AA44BG66_9CLOT</name>
<feature type="transmembrane region" description="Helical" evidence="1">
    <location>
        <begin position="86"/>
        <end position="104"/>
    </location>
</feature>
<organism evidence="2 3">
    <name type="scientific">Isachenkonia alkalipeptolytica</name>
    <dbReference type="NCBI Taxonomy" id="2565777"/>
    <lineage>
        <taxon>Bacteria</taxon>
        <taxon>Bacillati</taxon>
        <taxon>Bacillota</taxon>
        <taxon>Clostridia</taxon>
        <taxon>Eubacteriales</taxon>
        <taxon>Clostridiaceae</taxon>
        <taxon>Isachenkonia</taxon>
    </lineage>
</organism>
<feature type="transmembrane region" description="Helical" evidence="1">
    <location>
        <begin position="16"/>
        <end position="34"/>
    </location>
</feature>
<evidence type="ECO:0000313" key="2">
    <source>
        <dbReference type="EMBL" id="NBG89535.1"/>
    </source>
</evidence>
<gene>
    <name evidence="2" type="ORF">ISALK_13650</name>
</gene>
<accession>A0AA44BG66</accession>
<comment type="caution">
    <text evidence="2">The sequence shown here is derived from an EMBL/GenBank/DDBJ whole genome shotgun (WGS) entry which is preliminary data.</text>
</comment>
<keyword evidence="1" id="KW-1133">Transmembrane helix</keyword>